<dbReference type="InterPro" id="IPR001320">
    <property type="entry name" value="Iontro_rcpt_C"/>
</dbReference>
<evidence type="ECO:0000256" key="8">
    <source>
        <dbReference type="ARBA" id="ARBA00023180"/>
    </source>
</evidence>
<evidence type="ECO:0000259" key="10">
    <source>
        <dbReference type="Pfam" id="PF00060"/>
    </source>
</evidence>
<keyword evidence="12" id="KW-1185">Reference proteome</keyword>
<name>A0A8J2K6D1_9HEXA</name>
<gene>
    <name evidence="11" type="ORF">AFUS01_LOCUS10219</name>
</gene>
<comment type="similarity">
    <text evidence="2">Belongs to the glutamate-gated ion channel (TC 1.A.10.1) family.</text>
</comment>
<keyword evidence="3" id="KW-1003">Cell membrane</keyword>
<comment type="subcellular location">
    <subcellularLocation>
        <location evidence="1">Cell membrane</location>
        <topology evidence="1">Multi-pass membrane protein</topology>
    </subcellularLocation>
</comment>
<protein>
    <recommendedName>
        <fullName evidence="10">Ionotropic glutamate receptor C-terminal domain-containing protein</fullName>
    </recommendedName>
</protein>
<evidence type="ECO:0000256" key="3">
    <source>
        <dbReference type="ARBA" id="ARBA00022475"/>
    </source>
</evidence>
<keyword evidence="7" id="KW-0675">Receptor</keyword>
<organism evidence="11 12">
    <name type="scientific">Allacma fusca</name>
    <dbReference type="NCBI Taxonomy" id="39272"/>
    <lineage>
        <taxon>Eukaryota</taxon>
        <taxon>Metazoa</taxon>
        <taxon>Ecdysozoa</taxon>
        <taxon>Arthropoda</taxon>
        <taxon>Hexapoda</taxon>
        <taxon>Collembola</taxon>
        <taxon>Symphypleona</taxon>
        <taxon>Sminthuridae</taxon>
        <taxon>Allacma</taxon>
    </lineage>
</organism>
<dbReference type="Pfam" id="PF00060">
    <property type="entry name" value="Lig_chan"/>
    <property type="match status" value="1"/>
</dbReference>
<dbReference type="OrthoDB" id="6775583at2759"/>
<dbReference type="InterPro" id="IPR052192">
    <property type="entry name" value="Insect_Ionotropic_Sensory_Rcpt"/>
</dbReference>
<accession>A0A8J2K6D1</accession>
<evidence type="ECO:0000256" key="4">
    <source>
        <dbReference type="ARBA" id="ARBA00022692"/>
    </source>
</evidence>
<dbReference type="EMBL" id="CAJVCH010075677">
    <property type="protein sequence ID" value="CAG7720969.1"/>
    <property type="molecule type" value="Genomic_DNA"/>
</dbReference>
<feature type="domain" description="Ionotropic glutamate receptor C-terminal" evidence="10">
    <location>
        <begin position="45"/>
        <end position="182"/>
    </location>
</feature>
<keyword evidence="4 9" id="KW-0812">Transmembrane</keyword>
<evidence type="ECO:0000256" key="2">
    <source>
        <dbReference type="ARBA" id="ARBA00008685"/>
    </source>
</evidence>
<reference evidence="11" key="1">
    <citation type="submission" date="2021-06" db="EMBL/GenBank/DDBJ databases">
        <authorList>
            <person name="Hodson N. C."/>
            <person name="Mongue J. A."/>
            <person name="Jaron S. K."/>
        </authorList>
    </citation>
    <scope>NUCLEOTIDE SEQUENCE</scope>
</reference>
<keyword evidence="5 9" id="KW-1133">Transmembrane helix</keyword>
<evidence type="ECO:0000256" key="6">
    <source>
        <dbReference type="ARBA" id="ARBA00023136"/>
    </source>
</evidence>
<evidence type="ECO:0000313" key="12">
    <source>
        <dbReference type="Proteomes" id="UP000708208"/>
    </source>
</evidence>
<dbReference type="AlphaFoldDB" id="A0A8J2K6D1"/>
<comment type="caution">
    <text evidence="11">The sequence shown here is derived from an EMBL/GenBank/DDBJ whole genome shotgun (WGS) entry which is preliminary data.</text>
</comment>
<evidence type="ECO:0000256" key="1">
    <source>
        <dbReference type="ARBA" id="ARBA00004651"/>
    </source>
</evidence>
<feature type="transmembrane region" description="Helical" evidence="9">
    <location>
        <begin position="46"/>
        <end position="66"/>
    </location>
</feature>
<sequence>GLGGISSRFEALDFSSPIAFASVSFYVCNPKIGVKWQAIVFLFDTTVWIVVFSFCIIAIPLFYIHLKLKRSMDTEPNNKIYLAVVIPFATLIQACPRIPHRAGFLTVITLFYALLVRQFYSSNLMSFLTFPEPEVIPQSFEDLSNRKDYTIYTIHLAGGTIEALFNETKIETFTNIRERMIKQKDFLKCLECHFFHENCLYWLAYSNEFDHREKFDAPFCFQSFANHRICLKFPNNIRAPEDFQVF</sequence>
<dbReference type="Proteomes" id="UP000708208">
    <property type="component" value="Unassembled WGS sequence"/>
</dbReference>
<dbReference type="GO" id="GO:0050906">
    <property type="term" value="P:detection of stimulus involved in sensory perception"/>
    <property type="evidence" value="ECO:0007669"/>
    <property type="project" value="UniProtKB-ARBA"/>
</dbReference>
<keyword evidence="8" id="KW-0325">Glycoprotein</keyword>
<proteinExistence type="inferred from homology"/>
<dbReference type="GO" id="GO:0015276">
    <property type="term" value="F:ligand-gated monoatomic ion channel activity"/>
    <property type="evidence" value="ECO:0007669"/>
    <property type="project" value="InterPro"/>
</dbReference>
<feature type="non-terminal residue" evidence="11">
    <location>
        <position position="1"/>
    </location>
</feature>
<evidence type="ECO:0000313" key="11">
    <source>
        <dbReference type="EMBL" id="CAG7720969.1"/>
    </source>
</evidence>
<dbReference type="GO" id="GO:0005886">
    <property type="term" value="C:plasma membrane"/>
    <property type="evidence" value="ECO:0007669"/>
    <property type="project" value="UniProtKB-SubCell"/>
</dbReference>
<keyword evidence="6 9" id="KW-0472">Membrane</keyword>
<dbReference type="PANTHER" id="PTHR42643">
    <property type="entry name" value="IONOTROPIC RECEPTOR 20A-RELATED"/>
    <property type="match status" value="1"/>
</dbReference>
<evidence type="ECO:0000256" key="9">
    <source>
        <dbReference type="SAM" id="Phobius"/>
    </source>
</evidence>
<evidence type="ECO:0000256" key="7">
    <source>
        <dbReference type="ARBA" id="ARBA00023170"/>
    </source>
</evidence>
<feature type="transmembrane region" description="Helical" evidence="9">
    <location>
        <begin position="102"/>
        <end position="120"/>
    </location>
</feature>
<evidence type="ECO:0000256" key="5">
    <source>
        <dbReference type="ARBA" id="ARBA00022989"/>
    </source>
</evidence>
<dbReference type="PANTHER" id="PTHR42643:SF24">
    <property type="entry name" value="IONOTROPIC RECEPTOR 60A"/>
    <property type="match status" value="1"/>
</dbReference>